<accession>A0A9Q1BKD5</accession>
<dbReference type="Proteomes" id="UP001152320">
    <property type="component" value="Chromosome 15"/>
</dbReference>
<reference evidence="1" key="1">
    <citation type="submission" date="2021-10" db="EMBL/GenBank/DDBJ databases">
        <title>Tropical sea cucumber genome reveals ecological adaptation and Cuvierian tubules defense mechanism.</title>
        <authorList>
            <person name="Chen T."/>
        </authorList>
    </citation>
    <scope>NUCLEOTIDE SEQUENCE</scope>
    <source>
        <strain evidence="1">Nanhai2018</strain>
        <tissue evidence="1">Muscle</tissue>
    </source>
</reference>
<dbReference type="InterPro" id="IPR029063">
    <property type="entry name" value="SAM-dependent_MTases_sf"/>
</dbReference>
<sequence length="114" mass="13049">MLTQLLKKFPLVECTVVEPSADQITSYKRLVEEQKGALNGVTFHWQQESIQEFCKANADSSKRFHFVSALHSLYSIQNKDLDFCLKTILGWTEGKMLIMQGAGWYRLCSIDCLV</sequence>
<dbReference type="AlphaFoldDB" id="A0A9Q1BKD5"/>
<comment type="caution">
    <text evidence="1">The sequence shown here is derived from an EMBL/GenBank/DDBJ whole genome shotgun (WGS) entry which is preliminary data.</text>
</comment>
<protein>
    <submittedName>
        <fullName evidence="1">Uncharacterized protein</fullName>
    </submittedName>
</protein>
<gene>
    <name evidence="1" type="ORF">HOLleu_30321</name>
</gene>
<proteinExistence type="predicted"/>
<organism evidence="1 2">
    <name type="scientific">Holothuria leucospilota</name>
    <name type="common">Black long sea cucumber</name>
    <name type="synonym">Mertensiothuria leucospilota</name>
    <dbReference type="NCBI Taxonomy" id="206669"/>
    <lineage>
        <taxon>Eukaryota</taxon>
        <taxon>Metazoa</taxon>
        <taxon>Echinodermata</taxon>
        <taxon>Eleutherozoa</taxon>
        <taxon>Echinozoa</taxon>
        <taxon>Holothuroidea</taxon>
        <taxon>Aspidochirotacea</taxon>
        <taxon>Aspidochirotida</taxon>
        <taxon>Holothuriidae</taxon>
        <taxon>Holothuria</taxon>
    </lineage>
</organism>
<dbReference type="EMBL" id="JAIZAY010000015">
    <property type="protein sequence ID" value="KAJ8028161.1"/>
    <property type="molecule type" value="Genomic_DNA"/>
</dbReference>
<dbReference type="Gene3D" id="3.40.50.150">
    <property type="entry name" value="Vaccinia Virus protein VP39"/>
    <property type="match status" value="1"/>
</dbReference>
<dbReference type="OrthoDB" id="5984880at2759"/>
<keyword evidence="2" id="KW-1185">Reference proteome</keyword>
<evidence type="ECO:0000313" key="1">
    <source>
        <dbReference type="EMBL" id="KAJ8028161.1"/>
    </source>
</evidence>
<dbReference type="SUPFAM" id="SSF53335">
    <property type="entry name" value="S-adenosyl-L-methionine-dependent methyltransferases"/>
    <property type="match status" value="1"/>
</dbReference>
<name>A0A9Q1BKD5_HOLLE</name>
<evidence type="ECO:0000313" key="2">
    <source>
        <dbReference type="Proteomes" id="UP001152320"/>
    </source>
</evidence>